<evidence type="ECO:0000313" key="2">
    <source>
        <dbReference type="Proteomes" id="UP000256869"/>
    </source>
</evidence>
<evidence type="ECO:0000313" key="1">
    <source>
        <dbReference type="EMBL" id="RED66295.1"/>
    </source>
</evidence>
<name>A0A3D9IX51_9BACL</name>
<protein>
    <submittedName>
        <fullName evidence="1">Uncharacterized protein</fullName>
    </submittedName>
</protein>
<gene>
    <name evidence="1" type="ORF">DFP95_101794</name>
</gene>
<dbReference type="RefSeq" id="WP_147304126.1">
    <property type="nucleotide sequence ID" value="NZ_QRDY01000001.1"/>
</dbReference>
<dbReference type="Proteomes" id="UP000256869">
    <property type="component" value="Unassembled WGS sequence"/>
</dbReference>
<keyword evidence="2" id="KW-1185">Reference proteome</keyword>
<organism evidence="1 2">
    <name type="scientific">Cohnella lupini</name>
    <dbReference type="NCBI Taxonomy" id="1294267"/>
    <lineage>
        <taxon>Bacteria</taxon>
        <taxon>Bacillati</taxon>
        <taxon>Bacillota</taxon>
        <taxon>Bacilli</taxon>
        <taxon>Bacillales</taxon>
        <taxon>Paenibacillaceae</taxon>
        <taxon>Cohnella</taxon>
    </lineage>
</organism>
<reference evidence="1 2" key="1">
    <citation type="submission" date="2018-07" db="EMBL/GenBank/DDBJ databases">
        <title>Genomic Encyclopedia of Type Strains, Phase III (KMG-III): the genomes of soil and plant-associated and newly described type strains.</title>
        <authorList>
            <person name="Whitman W."/>
        </authorList>
    </citation>
    <scope>NUCLEOTIDE SEQUENCE [LARGE SCALE GENOMIC DNA]</scope>
    <source>
        <strain evidence="1 2">CECT 8236</strain>
    </source>
</reference>
<dbReference type="AlphaFoldDB" id="A0A3D9IX51"/>
<comment type="caution">
    <text evidence="1">The sequence shown here is derived from an EMBL/GenBank/DDBJ whole genome shotgun (WGS) entry which is preliminary data.</text>
</comment>
<accession>A0A3D9IX51</accession>
<dbReference type="EMBL" id="QRDY01000001">
    <property type="protein sequence ID" value="RED66295.1"/>
    <property type="molecule type" value="Genomic_DNA"/>
</dbReference>
<sequence>MFVELLGLDGLFGGIGSLSKELPGLDGLFGGIGPLSEELPGLNGLFGGIGSLSEELPGLNTGYSAVAEFLIPSEEIKKNGDARTYRPCATILIKLVTRIRNLLRFSPLS</sequence>
<proteinExistence type="predicted"/>